<evidence type="ECO:0000313" key="3">
    <source>
        <dbReference type="Proteomes" id="UP001420932"/>
    </source>
</evidence>
<comment type="caution">
    <text evidence="2">The sequence shown here is derived from an EMBL/GenBank/DDBJ whole genome shotgun (WGS) entry which is preliminary data.</text>
</comment>
<evidence type="ECO:0000256" key="1">
    <source>
        <dbReference type="SAM" id="SignalP"/>
    </source>
</evidence>
<protein>
    <submittedName>
        <fullName evidence="2">Uncharacterized protein</fullName>
    </submittedName>
</protein>
<organism evidence="2 3">
    <name type="scientific">Stephania yunnanensis</name>
    <dbReference type="NCBI Taxonomy" id="152371"/>
    <lineage>
        <taxon>Eukaryota</taxon>
        <taxon>Viridiplantae</taxon>
        <taxon>Streptophyta</taxon>
        <taxon>Embryophyta</taxon>
        <taxon>Tracheophyta</taxon>
        <taxon>Spermatophyta</taxon>
        <taxon>Magnoliopsida</taxon>
        <taxon>Ranunculales</taxon>
        <taxon>Menispermaceae</taxon>
        <taxon>Menispermoideae</taxon>
        <taxon>Cissampelideae</taxon>
        <taxon>Stephania</taxon>
    </lineage>
</organism>
<dbReference type="EMBL" id="JBBNAF010000017">
    <property type="protein sequence ID" value="KAK9082552.1"/>
    <property type="molecule type" value="Genomic_DNA"/>
</dbReference>
<dbReference type="Proteomes" id="UP001420932">
    <property type="component" value="Unassembled WGS sequence"/>
</dbReference>
<reference evidence="2 3" key="1">
    <citation type="submission" date="2024-01" db="EMBL/GenBank/DDBJ databases">
        <title>Genome assemblies of Stephania.</title>
        <authorList>
            <person name="Yang L."/>
        </authorList>
    </citation>
    <scope>NUCLEOTIDE SEQUENCE [LARGE SCALE GENOMIC DNA]</scope>
    <source>
        <strain evidence="2">YNDBR</strain>
        <tissue evidence="2">Leaf</tissue>
    </source>
</reference>
<sequence length="86" mass="9481">MGFSFPMFIFVSALQNGAFSGDVIPFSYPEPTRAWLEGRKKGHSYKKCLVEASNDGLGRLSGQSFSPNEVRTSLCVMFVLLDIKNG</sequence>
<accession>A0AAP0E0F4</accession>
<evidence type="ECO:0000313" key="2">
    <source>
        <dbReference type="EMBL" id="KAK9082552.1"/>
    </source>
</evidence>
<keyword evidence="1" id="KW-0732">Signal</keyword>
<keyword evidence="3" id="KW-1185">Reference proteome</keyword>
<gene>
    <name evidence="2" type="ORF">Syun_031856</name>
</gene>
<feature type="signal peptide" evidence="1">
    <location>
        <begin position="1"/>
        <end position="20"/>
    </location>
</feature>
<dbReference type="AlphaFoldDB" id="A0AAP0E0F4"/>
<feature type="chain" id="PRO_5043022085" evidence="1">
    <location>
        <begin position="21"/>
        <end position="86"/>
    </location>
</feature>
<proteinExistence type="predicted"/>
<name>A0AAP0E0F4_9MAGN</name>